<protein>
    <submittedName>
        <fullName evidence="1">Uncharacterized protein</fullName>
    </submittedName>
</protein>
<keyword evidence="2" id="KW-1185">Reference proteome</keyword>
<organism evidence="1 2">
    <name type="scientific">Liparis tanakae</name>
    <name type="common">Tanaka's snailfish</name>
    <dbReference type="NCBI Taxonomy" id="230148"/>
    <lineage>
        <taxon>Eukaryota</taxon>
        <taxon>Metazoa</taxon>
        <taxon>Chordata</taxon>
        <taxon>Craniata</taxon>
        <taxon>Vertebrata</taxon>
        <taxon>Euteleostomi</taxon>
        <taxon>Actinopterygii</taxon>
        <taxon>Neopterygii</taxon>
        <taxon>Teleostei</taxon>
        <taxon>Neoteleostei</taxon>
        <taxon>Acanthomorphata</taxon>
        <taxon>Eupercaria</taxon>
        <taxon>Perciformes</taxon>
        <taxon>Cottioidei</taxon>
        <taxon>Cottales</taxon>
        <taxon>Liparidae</taxon>
        <taxon>Liparis</taxon>
    </lineage>
</organism>
<comment type="caution">
    <text evidence="1">The sequence shown here is derived from an EMBL/GenBank/DDBJ whole genome shotgun (WGS) entry which is preliminary data.</text>
</comment>
<dbReference type="EMBL" id="SRLO01000109">
    <property type="protein sequence ID" value="TNN74917.1"/>
    <property type="molecule type" value="Genomic_DNA"/>
</dbReference>
<accession>A0A4Z2IAD0</accession>
<dbReference type="Proteomes" id="UP000314294">
    <property type="component" value="Unassembled WGS sequence"/>
</dbReference>
<name>A0A4Z2IAD0_9TELE</name>
<reference evidence="1 2" key="1">
    <citation type="submission" date="2019-03" db="EMBL/GenBank/DDBJ databases">
        <title>First draft genome of Liparis tanakae, snailfish: a comprehensive survey of snailfish specific genes.</title>
        <authorList>
            <person name="Kim W."/>
            <person name="Song I."/>
            <person name="Jeong J.-H."/>
            <person name="Kim D."/>
            <person name="Kim S."/>
            <person name="Ryu S."/>
            <person name="Song J.Y."/>
            <person name="Lee S.K."/>
        </authorList>
    </citation>
    <scope>NUCLEOTIDE SEQUENCE [LARGE SCALE GENOMIC DNA]</scope>
    <source>
        <tissue evidence="1">Muscle</tissue>
    </source>
</reference>
<proteinExistence type="predicted"/>
<gene>
    <name evidence="1" type="ORF">EYF80_014835</name>
</gene>
<dbReference type="AlphaFoldDB" id="A0A4Z2IAD0"/>
<evidence type="ECO:0000313" key="2">
    <source>
        <dbReference type="Proteomes" id="UP000314294"/>
    </source>
</evidence>
<sequence length="83" mass="9483">MVSLKLKLNGGCLIVKGTRSRLLTRDFEPIDAERHRPAEPHRAGRHQNLHVVIQSQSFPFGRNGARVHHHRTGFQHVLKTPVH</sequence>
<evidence type="ECO:0000313" key="1">
    <source>
        <dbReference type="EMBL" id="TNN74917.1"/>
    </source>
</evidence>